<dbReference type="InterPro" id="IPR023631">
    <property type="entry name" value="Amidase_dom"/>
</dbReference>
<proteinExistence type="predicted"/>
<keyword evidence="2" id="KW-1185">Reference proteome</keyword>
<dbReference type="Pfam" id="PF01425">
    <property type="entry name" value="Amidase"/>
    <property type="match status" value="1"/>
</dbReference>
<dbReference type="Gene3D" id="3.90.1300.10">
    <property type="entry name" value="Amidase signature (AS) domain"/>
    <property type="match status" value="1"/>
</dbReference>
<dbReference type="PANTHER" id="PTHR11895:SF170">
    <property type="entry name" value="AMIDASE"/>
    <property type="match status" value="1"/>
</dbReference>
<dbReference type="Proteomes" id="UP000694888">
    <property type="component" value="Unplaced"/>
</dbReference>
<dbReference type="InterPro" id="IPR036928">
    <property type="entry name" value="AS_sf"/>
</dbReference>
<dbReference type="InterPro" id="IPR000120">
    <property type="entry name" value="Amidase"/>
</dbReference>
<evidence type="ECO:0000259" key="1">
    <source>
        <dbReference type="Pfam" id="PF01425"/>
    </source>
</evidence>
<gene>
    <name evidence="3" type="primary">LOC101860912</name>
</gene>
<feature type="domain" description="Amidase" evidence="1">
    <location>
        <begin position="32"/>
        <end position="334"/>
    </location>
</feature>
<evidence type="ECO:0000313" key="2">
    <source>
        <dbReference type="Proteomes" id="UP000694888"/>
    </source>
</evidence>
<dbReference type="GeneID" id="101860912"/>
<dbReference type="RefSeq" id="XP_012941281.2">
    <property type="nucleotide sequence ID" value="XM_013085827.2"/>
</dbReference>
<dbReference type="SUPFAM" id="SSF75304">
    <property type="entry name" value="Amidase signature (AS) enzymes"/>
    <property type="match status" value="1"/>
</dbReference>
<evidence type="ECO:0000313" key="3">
    <source>
        <dbReference type="RefSeq" id="XP_012941281.2"/>
    </source>
</evidence>
<organism evidence="2 3">
    <name type="scientific">Aplysia californica</name>
    <name type="common">California sea hare</name>
    <dbReference type="NCBI Taxonomy" id="6500"/>
    <lineage>
        <taxon>Eukaryota</taxon>
        <taxon>Metazoa</taxon>
        <taxon>Spiralia</taxon>
        <taxon>Lophotrochozoa</taxon>
        <taxon>Mollusca</taxon>
        <taxon>Gastropoda</taxon>
        <taxon>Heterobranchia</taxon>
        <taxon>Euthyneura</taxon>
        <taxon>Tectipleura</taxon>
        <taxon>Aplysiida</taxon>
        <taxon>Aplysioidea</taxon>
        <taxon>Aplysiidae</taxon>
        <taxon>Aplysia</taxon>
    </lineage>
</organism>
<sequence>MSNGSRLLEGFVPEYDATVVTRILDAGVSVMSVAQREVDMAVATDQGGSIRIPSAWSGCVGLKPSHGLVPYTGCINTEPTVDHAGPIALTVSHCALMLEVMAGADGLDGRQKNVLKIPKYSQLLDSTKVSGKTLGVLKEGFSLCAEDSQRCVSDFLSTVSKAKLHTKDVSCYNYMRLCYRSPACSYHVQGYSPTSLEAAVRRGLQQPSTPFSTGAKWFTLAGELIQRRYGNHYPAKARNLILKLSAQYDSALKGCDVIVMPTLTHRAPGFIGQTDSPTKDALDFVSQSLDMSGNTVAANMTGHPALTLPLGKPGDGQTDSVMIVGRRYDEVTVLAVARALERIIPARDGLN</sequence>
<protein>
    <submittedName>
        <fullName evidence="3">Amidase</fullName>
    </submittedName>
</protein>
<reference evidence="3" key="1">
    <citation type="submission" date="2025-08" db="UniProtKB">
        <authorList>
            <consortium name="RefSeq"/>
        </authorList>
    </citation>
    <scope>IDENTIFICATION</scope>
</reference>
<accession>A0ABM1A5L9</accession>
<name>A0ABM1A5L9_APLCA</name>
<dbReference type="PANTHER" id="PTHR11895">
    <property type="entry name" value="TRANSAMIDASE"/>
    <property type="match status" value="1"/>
</dbReference>